<accession>A0A5B7I3T4</accession>
<evidence type="ECO:0000313" key="2">
    <source>
        <dbReference type="EMBL" id="MPC78422.1"/>
    </source>
</evidence>
<reference evidence="2 3" key="1">
    <citation type="submission" date="2019-05" db="EMBL/GenBank/DDBJ databases">
        <title>Another draft genome of Portunus trituberculatus and its Hox gene families provides insights of decapod evolution.</title>
        <authorList>
            <person name="Jeong J.-H."/>
            <person name="Song I."/>
            <person name="Kim S."/>
            <person name="Choi T."/>
            <person name="Kim D."/>
            <person name="Ryu S."/>
            <person name="Kim W."/>
        </authorList>
    </citation>
    <scope>NUCLEOTIDE SEQUENCE [LARGE SCALE GENOMIC DNA]</scope>
    <source>
        <tissue evidence="2">Muscle</tissue>
    </source>
</reference>
<feature type="region of interest" description="Disordered" evidence="1">
    <location>
        <begin position="67"/>
        <end position="87"/>
    </location>
</feature>
<feature type="compositionally biased region" description="Polar residues" evidence="1">
    <location>
        <begin position="76"/>
        <end position="87"/>
    </location>
</feature>
<dbReference type="AlphaFoldDB" id="A0A5B7I3T4"/>
<proteinExistence type="predicted"/>
<protein>
    <submittedName>
        <fullName evidence="2">Uncharacterized protein</fullName>
    </submittedName>
</protein>
<dbReference type="Proteomes" id="UP000324222">
    <property type="component" value="Unassembled WGS sequence"/>
</dbReference>
<organism evidence="2 3">
    <name type="scientific">Portunus trituberculatus</name>
    <name type="common">Swimming crab</name>
    <name type="synonym">Neptunus trituberculatus</name>
    <dbReference type="NCBI Taxonomy" id="210409"/>
    <lineage>
        <taxon>Eukaryota</taxon>
        <taxon>Metazoa</taxon>
        <taxon>Ecdysozoa</taxon>
        <taxon>Arthropoda</taxon>
        <taxon>Crustacea</taxon>
        <taxon>Multicrustacea</taxon>
        <taxon>Malacostraca</taxon>
        <taxon>Eumalacostraca</taxon>
        <taxon>Eucarida</taxon>
        <taxon>Decapoda</taxon>
        <taxon>Pleocyemata</taxon>
        <taxon>Brachyura</taxon>
        <taxon>Eubrachyura</taxon>
        <taxon>Portunoidea</taxon>
        <taxon>Portunidae</taxon>
        <taxon>Portuninae</taxon>
        <taxon>Portunus</taxon>
    </lineage>
</organism>
<evidence type="ECO:0000256" key="1">
    <source>
        <dbReference type="SAM" id="MobiDB-lite"/>
    </source>
</evidence>
<gene>
    <name evidence="2" type="ORF">E2C01_072908</name>
</gene>
<name>A0A5B7I3T4_PORTR</name>
<evidence type="ECO:0000313" key="3">
    <source>
        <dbReference type="Proteomes" id="UP000324222"/>
    </source>
</evidence>
<comment type="caution">
    <text evidence="2">The sequence shown here is derived from an EMBL/GenBank/DDBJ whole genome shotgun (WGS) entry which is preliminary data.</text>
</comment>
<sequence length="87" mass="10092">MIRRSLKSVSRPLHHPEKPVLLNLEPFEVVKVRCGSALEYDPYSYNTPGMRATRHLPAARMRNLTQWMTPPHGSFKTKNASNCRRFN</sequence>
<dbReference type="EMBL" id="VSRR010048381">
    <property type="protein sequence ID" value="MPC78422.1"/>
    <property type="molecule type" value="Genomic_DNA"/>
</dbReference>
<keyword evidence="3" id="KW-1185">Reference proteome</keyword>